<gene>
    <name evidence="3" type="ORF">N478_01750</name>
</gene>
<proteinExistence type="predicted"/>
<evidence type="ECO:0000256" key="1">
    <source>
        <dbReference type="SAM" id="SignalP"/>
    </source>
</evidence>
<dbReference type="EMBL" id="AUXX01000012">
    <property type="protein sequence ID" value="KZN67500.1"/>
    <property type="molecule type" value="Genomic_DNA"/>
</dbReference>
<evidence type="ECO:0000313" key="3">
    <source>
        <dbReference type="EMBL" id="KZN67500.1"/>
    </source>
</evidence>
<feature type="signal peptide" evidence="1">
    <location>
        <begin position="1"/>
        <end position="25"/>
    </location>
</feature>
<accession>A0A162CGC6</accession>
<keyword evidence="1" id="KW-0732">Signal</keyword>
<organism evidence="3 4">
    <name type="scientific">Pseudoalteromonas luteoviolacea S4060-1</name>
    <dbReference type="NCBI Taxonomy" id="1365257"/>
    <lineage>
        <taxon>Bacteria</taxon>
        <taxon>Pseudomonadati</taxon>
        <taxon>Pseudomonadota</taxon>
        <taxon>Gammaproteobacteria</taxon>
        <taxon>Alteromonadales</taxon>
        <taxon>Pseudoalteromonadaceae</taxon>
        <taxon>Pseudoalteromonas</taxon>
    </lineage>
</organism>
<evidence type="ECO:0000313" key="4">
    <source>
        <dbReference type="Proteomes" id="UP000076661"/>
    </source>
</evidence>
<dbReference type="Pfam" id="PF18885">
    <property type="entry name" value="DUF5648"/>
    <property type="match status" value="1"/>
</dbReference>
<name>A0A162CGC6_9GAMM</name>
<reference evidence="3 4" key="1">
    <citation type="submission" date="2013-07" db="EMBL/GenBank/DDBJ databases">
        <title>Comparative Genomic and Metabolomic Analysis of Twelve Strains of Pseudoalteromonas luteoviolacea.</title>
        <authorList>
            <person name="Vynne N.G."/>
            <person name="Mansson M."/>
            <person name="Gram L."/>
        </authorList>
    </citation>
    <scope>NUCLEOTIDE SEQUENCE [LARGE SCALE GENOMIC DNA]</scope>
    <source>
        <strain evidence="3 4">S4060-1</strain>
    </source>
</reference>
<protein>
    <recommendedName>
        <fullName evidence="2">DUF5648 domain-containing protein</fullName>
    </recommendedName>
</protein>
<comment type="caution">
    <text evidence="3">The sequence shown here is derived from an EMBL/GenBank/DDBJ whole genome shotgun (WGS) entry which is preliminary data.</text>
</comment>
<sequence>MKIKAKTLSTIVTVLIGTASINAFSADKPLYRGYKHGNHFYTTDVVEMLNAKATGDYEYQGVTVTLVEYGDADAHKAFYRLYNKDAGPAGNHFYTTDVVEALNIKSLGYVYEKSEGYTTKSTAKTIYRGYHSELDNHFYTTDVVEMLNATASGGYIYQKEEGHGK</sequence>
<dbReference type="AlphaFoldDB" id="A0A162CGC6"/>
<dbReference type="PATRIC" id="fig|1365257.3.peg.1936"/>
<evidence type="ECO:0000259" key="2">
    <source>
        <dbReference type="Pfam" id="PF18885"/>
    </source>
</evidence>
<dbReference type="InterPro" id="IPR043708">
    <property type="entry name" value="DUF5648"/>
</dbReference>
<dbReference type="RefSeq" id="WP_063380846.1">
    <property type="nucleotide sequence ID" value="NZ_AUXX01000012.1"/>
</dbReference>
<feature type="chain" id="PRO_5007832624" description="DUF5648 domain-containing protein" evidence="1">
    <location>
        <begin position="26"/>
        <end position="165"/>
    </location>
</feature>
<dbReference type="Proteomes" id="UP000076661">
    <property type="component" value="Unassembled WGS sequence"/>
</dbReference>
<feature type="domain" description="DUF5648" evidence="2">
    <location>
        <begin position="29"/>
        <end position="159"/>
    </location>
</feature>